<organism evidence="9 10">
    <name type="scientific">Caenorhabditis elegans</name>
    <dbReference type="NCBI Taxonomy" id="6239"/>
    <lineage>
        <taxon>Eukaryota</taxon>
        <taxon>Metazoa</taxon>
        <taxon>Ecdysozoa</taxon>
        <taxon>Nematoda</taxon>
        <taxon>Chromadorea</taxon>
        <taxon>Rhabditida</taxon>
        <taxon>Rhabditina</taxon>
        <taxon>Rhabditomorpha</taxon>
        <taxon>Rhabditoidea</taxon>
        <taxon>Rhabditidae</taxon>
        <taxon>Peloderinae</taxon>
        <taxon>Caenorhabditis</taxon>
    </lineage>
</organism>
<evidence type="ECO:0000256" key="1">
    <source>
        <dbReference type="ARBA" id="ARBA00004167"/>
    </source>
</evidence>
<evidence type="ECO:0000256" key="8">
    <source>
        <dbReference type="RuleBase" id="RU366017"/>
    </source>
</evidence>
<dbReference type="Proteomes" id="UP000001940">
    <property type="component" value="Chromosome V"/>
</dbReference>
<dbReference type="OrthoDB" id="2526284at2759"/>
<dbReference type="KEGG" id="cel:CELE_C13A2.5"/>
<accession>O16873</accession>
<dbReference type="EMBL" id="BX284605">
    <property type="protein sequence ID" value="CCD63107.1"/>
    <property type="molecule type" value="Genomic_DNA"/>
</dbReference>
<keyword evidence="4 8" id="KW-0808">Transferase</keyword>
<proteinExistence type="inferred from homology"/>
<dbReference type="AlphaFoldDB" id="O16873"/>
<dbReference type="PANTHER" id="PTHR21645:SF21">
    <property type="entry name" value="GLYCOSYLTRANSFERASE FAMILY 92 PROTEIN"/>
    <property type="match status" value="1"/>
</dbReference>
<evidence type="ECO:0000256" key="6">
    <source>
        <dbReference type="ARBA" id="ARBA00022989"/>
    </source>
</evidence>
<gene>
    <name evidence="9 11" type="ORF">C13A2.5</name>
    <name evidence="9" type="ORF">CELE_C13A2.5</name>
</gene>
<dbReference type="WormBase" id="C13A2.5">
    <property type="protein sequence ID" value="CE43775"/>
    <property type="gene ID" value="WBGene00015722"/>
</dbReference>
<dbReference type="PaxDb" id="6239-C13A2.5"/>
<dbReference type="CTD" id="182553"/>
<dbReference type="GeneID" id="182553"/>
<evidence type="ECO:0000256" key="3">
    <source>
        <dbReference type="ARBA" id="ARBA00022676"/>
    </source>
</evidence>
<dbReference type="AGR" id="WB:WBGene00015722"/>
<dbReference type="GO" id="GO:0016020">
    <property type="term" value="C:membrane"/>
    <property type="evidence" value="ECO:0007669"/>
    <property type="project" value="UniProtKB-SubCell"/>
</dbReference>
<dbReference type="GO" id="GO:0016757">
    <property type="term" value="F:glycosyltransferase activity"/>
    <property type="evidence" value="ECO:0007669"/>
    <property type="project" value="UniProtKB-UniRule"/>
</dbReference>
<keyword evidence="10" id="KW-1185">Reference proteome</keyword>
<evidence type="ECO:0000256" key="5">
    <source>
        <dbReference type="ARBA" id="ARBA00022692"/>
    </source>
</evidence>
<reference evidence="9 10" key="1">
    <citation type="journal article" date="1998" name="Science">
        <title>Genome sequence of the nematode C. elegans: a platform for investigating biology.</title>
        <authorList>
            <consortium name="The C. elegans sequencing consortium"/>
            <person name="Sulson J.E."/>
            <person name="Waterston R."/>
        </authorList>
    </citation>
    <scope>NUCLEOTIDE SEQUENCE [LARGE SCALE GENOMIC DNA]</scope>
    <source>
        <strain evidence="9 10">Bristol N2</strain>
    </source>
</reference>
<dbReference type="FunCoup" id="O16873">
    <property type="interactions" value="6"/>
</dbReference>
<dbReference type="STRING" id="6239.C13A2.5.1"/>
<dbReference type="InParanoid" id="O16873"/>
<name>O16873_CAEEL</name>
<evidence type="ECO:0000256" key="2">
    <source>
        <dbReference type="ARBA" id="ARBA00007647"/>
    </source>
</evidence>
<keyword evidence="3 8" id="KW-0328">Glycosyltransferase</keyword>
<keyword evidence="5 8" id="KW-0812">Transmembrane</keyword>
<dbReference type="Pfam" id="PF01697">
    <property type="entry name" value="Glyco_transf_92"/>
    <property type="match status" value="1"/>
</dbReference>
<sequence length="536" mass="62660">MRRLVIIMMRKFCLFECYRQFAPLKWHCRKDFHRGWTIYFLFLLMTLLFILIISMWNTREINKLIKKLPDIHNQSHALTENLAVSHIFIVSAYYYPISKSLGRNAIAVNMVIDSKNSHMNTTSHYFVGSNNSYTQKSVAVLESETIEVCRYGSAVAMATMVDNLNRLEVESGGTRFEIPFKIARYTAPKPVIFCISPQFVAEQWEIFVFHVHVAHRFGAHMIIYLTSIVDSYFELMQEYERIGYITIEKWLKMKFNNPETPFFEPNLNTELRNQAGAHADCLLQYKEAAQFISFFDMDDILVPLNYPTYFQEFTHEFNKNPGARSIFYGRREHRFTKGGSFSKFNFHEIVQSLESSLTKAPKPVIKPELYNSMGIHGSKRDRNPNKQAFTLTGGPLITVPSIIHVQRPIGKDGPSDVHQLWKFEFGPFNETIQDNDVEALENDIWRIRNISAFAQLGSRLPNTDYFFSIIFKCYLSEFYNRPLSKCPNAESCEIPQNENYKCIHTDAKYVSSPSLEPYTYHFYTDEFWSKYYGCYH</sequence>
<dbReference type="InterPro" id="IPR052012">
    <property type="entry name" value="GTase_92"/>
</dbReference>
<evidence type="ECO:0000313" key="10">
    <source>
        <dbReference type="Proteomes" id="UP000001940"/>
    </source>
</evidence>
<dbReference type="RefSeq" id="NP_504849.2">
    <property type="nucleotide sequence ID" value="NM_072448.5"/>
</dbReference>
<evidence type="ECO:0000256" key="7">
    <source>
        <dbReference type="ARBA" id="ARBA00023136"/>
    </source>
</evidence>
<keyword evidence="6 8" id="KW-1133">Transmembrane helix</keyword>
<feature type="transmembrane region" description="Helical" evidence="8">
    <location>
        <begin position="36"/>
        <end position="56"/>
    </location>
</feature>
<evidence type="ECO:0000313" key="9">
    <source>
        <dbReference type="EMBL" id="CCD63107.1"/>
    </source>
</evidence>
<dbReference type="HOGENOM" id="CLU_028496_1_0_1"/>
<comment type="subcellular location">
    <subcellularLocation>
        <location evidence="1">Membrane</location>
        <topology evidence="1">Single-pass membrane protein</topology>
    </subcellularLocation>
</comment>
<comment type="similarity">
    <text evidence="2 8">Belongs to the glycosyltransferase 92 family.</text>
</comment>
<dbReference type="PANTHER" id="PTHR21645">
    <property type="entry name" value="GLYCOSYLTRANSFERASE FAMILY 92 PROTEIN"/>
    <property type="match status" value="1"/>
</dbReference>
<dbReference type="UCSC" id="C13A2.5">
    <property type="organism name" value="c. elegans"/>
</dbReference>
<dbReference type="PhylomeDB" id="O16873"/>
<evidence type="ECO:0000256" key="4">
    <source>
        <dbReference type="ARBA" id="ARBA00022679"/>
    </source>
</evidence>
<protein>
    <recommendedName>
        <fullName evidence="8">Glycosyltransferase family 92 protein</fullName>
        <ecNumber evidence="8">2.4.1.-</ecNumber>
    </recommendedName>
</protein>
<evidence type="ECO:0000313" key="11">
    <source>
        <dbReference type="WormBase" id="C13A2.5"/>
    </source>
</evidence>
<keyword evidence="7 8" id="KW-0472">Membrane</keyword>
<dbReference type="eggNOG" id="KOG4735">
    <property type="taxonomic scope" value="Eukaryota"/>
</dbReference>
<dbReference type="InterPro" id="IPR008166">
    <property type="entry name" value="Glyco_transf_92"/>
</dbReference>
<dbReference type="EC" id="2.4.1.-" evidence="8"/>